<dbReference type="Proteomes" id="UP000295781">
    <property type="component" value="Chromosome"/>
</dbReference>
<feature type="region of interest" description="Disordered" evidence="1">
    <location>
        <begin position="1"/>
        <end position="51"/>
    </location>
</feature>
<reference evidence="2 3" key="1">
    <citation type="submission" date="2015-09" db="EMBL/GenBank/DDBJ databases">
        <title>Sorangium comparison.</title>
        <authorList>
            <person name="Zaburannyi N."/>
            <person name="Bunk B."/>
            <person name="Overmann J."/>
            <person name="Mueller R."/>
        </authorList>
    </citation>
    <scope>NUCLEOTIDE SEQUENCE [LARGE SCALE GENOMIC DNA]</scope>
    <source>
        <strain evidence="2 3">So ceGT47</strain>
    </source>
</reference>
<name>A0A4P2PT62_SORCE</name>
<accession>A0A4P2PT62</accession>
<evidence type="ECO:0000313" key="3">
    <source>
        <dbReference type="Proteomes" id="UP000295781"/>
    </source>
</evidence>
<gene>
    <name evidence="2" type="ORF">SOCEGT47_001800</name>
</gene>
<protein>
    <submittedName>
        <fullName evidence="2">Uncharacterized protein</fullName>
    </submittedName>
</protein>
<organism evidence="2 3">
    <name type="scientific">Sorangium cellulosum</name>
    <name type="common">Polyangium cellulosum</name>
    <dbReference type="NCBI Taxonomy" id="56"/>
    <lineage>
        <taxon>Bacteria</taxon>
        <taxon>Pseudomonadati</taxon>
        <taxon>Myxococcota</taxon>
        <taxon>Polyangia</taxon>
        <taxon>Polyangiales</taxon>
        <taxon>Polyangiaceae</taxon>
        <taxon>Sorangium</taxon>
    </lineage>
</organism>
<evidence type="ECO:0000256" key="1">
    <source>
        <dbReference type="SAM" id="MobiDB-lite"/>
    </source>
</evidence>
<dbReference type="AlphaFoldDB" id="A0A4P2PT62"/>
<feature type="compositionally biased region" description="Basic residues" evidence="1">
    <location>
        <begin position="7"/>
        <end position="21"/>
    </location>
</feature>
<sequence length="108" mass="11601">MPDARRARIRPVSRSKSRRATGARSDAEDLPEELLAQPSPPGARLALRSRAGVERERRLGVLDASRGFQAEAARVLGSGATRPGARCARAARVFGTCPAPSSRERSRP</sequence>
<dbReference type="EMBL" id="CP012670">
    <property type="protein sequence ID" value="AUX19728.1"/>
    <property type="molecule type" value="Genomic_DNA"/>
</dbReference>
<proteinExistence type="predicted"/>
<evidence type="ECO:0000313" key="2">
    <source>
        <dbReference type="EMBL" id="AUX19728.1"/>
    </source>
</evidence>